<comment type="caution">
    <text evidence="1">The sequence shown here is derived from an EMBL/GenBank/DDBJ whole genome shotgun (WGS) entry which is preliminary data.</text>
</comment>
<keyword evidence="2" id="KW-1185">Reference proteome</keyword>
<name>A0A3A4F0Y6_9MICC</name>
<organism evidence="1 2">
    <name type="scientific">Nesterenkonia natronophila</name>
    <dbReference type="NCBI Taxonomy" id="2174932"/>
    <lineage>
        <taxon>Bacteria</taxon>
        <taxon>Bacillati</taxon>
        <taxon>Actinomycetota</taxon>
        <taxon>Actinomycetes</taxon>
        <taxon>Micrococcales</taxon>
        <taxon>Micrococcaceae</taxon>
        <taxon>Nesterenkonia</taxon>
    </lineage>
</organism>
<dbReference type="EMBL" id="QYZP01000002">
    <property type="protein sequence ID" value="RJN31882.1"/>
    <property type="molecule type" value="Genomic_DNA"/>
</dbReference>
<dbReference type="AlphaFoldDB" id="A0A3A4F0Y6"/>
<dbReference type="Proteomes" id="UP000266615">
    <property type="component" value="Unassembled WGS sequence"/>
</dbReference>
<dbReference type="InterPro" id="IPR024747">
    <property type="entry name" value="Pyridox_Oxase-rel"/>
</dbReference>
<accession>A0A3A4F0Y6</accession>
<dbReference type="InterPro" id="IPR012349">
    <property type="entry name" value="Split_barrel_FMN-bd"/>
</dbReference>
<gene>
    <name evidence="1" type="ORF">D3250_07145</name>
</gene>
<proteinExistence type="predicted"/>
<sequence>MLAMNQYGESHSVSVLDTEEIWRLLGKNSFGRLVLVVDRRVDIFPINYASSPDRAIIFQTASGTKLAELTVNEKVLFEVDDISSNQAWSVMVRGHAQWLQKSAEIQEAEDLKLRPWVPTLKDHYVRIIPTEISGRRFQFAADSSGDLGEGSRSG</sequence>
<protein>
    <submittedName>
        <fullName evidence="1">Pyridoxamine 5'-phosphate oxidase family protein</fullName>
    </submittedName>
</protein>
<dbReference type="SUPFAM" id="SSF50475">
    <property type="entry name" value="FMN-binding split barrel"/>
    <property type="match status" value="1"/>
</dbReference>
<dbReference type="Pfam" id="PF12900">
    <property type="entry name" value="Pyridox_ox_2"/>
    <property type="match status" value="1"/>
</dbReference>
<evidence type="ECO:0000313" key="2">
    <source>
        <dbReference type="Proteomes" id="UP000266615"/>
    </source>
</evidence>
<dbReference type="OrthoDB" id="7062584at2"/>
<evidence type="ECO:0000313" key="1">
    <source>
        <dbReference type="EMBL" id="RJN31882.1"/>
    </source>
</evidence>
<reference evidence="1 2" key="1">
    <citation type="submission" date="2018-09" db="EMBL/GenBank/DDBJ databases">
        <title>Nesterenkonia natronophila sp. nov., an alkaliphilic actinobacteriume isolated from a soda lake, and emended description of the genus Nesterenkonia.</title>
        <authorList>
            <person name="Menes R.J."/>
            <person name="Iriarte A."/>
        </authorList>
    </citation>
    <scope>NUCLEOTIDE SEQUENCE [LARGE SCALE GENOMIC DNA]</scope>
    <source>
        <strain evidence="1 2">M8</strain>
    </source>
</reference>
<dbReference type="Gene3D" id="2.30.110.10">
    <property type="entry name" value="Electron Transport, Fmn-binding Protein, Chain A"/>
    <property type="match status" value="1"/>
</dbReference>